<dbReference type="eggNOG" id="ENOG502SB1A">
    <property type="taxonomic scope" value="Eukaryota"/>
</dbReference>
<keyword evidence="2" id="KW-1185">Reference proteome</keyword>
<dbReference type="Proteomes" id="UP000027135">
    <property type="component" value="Unassembled WGS sequence"/>
</dbReference>
<proteinExistence type="predicted"/>
<dbReference type="AlphaFoldDB" id="A0A067R049"/>
<protein>
    <submittedName>
        <fullName evidence="1">Uncharacterized protein</fullName>
    </submittedName>
</protein>
<gene>
    <name evidence="1" type="ORF">L798_10621</name>
</gene>
<evidence type="ECO:0000313" key="2">
    <source>
        <dbReference type="Proteomes" id="UP000027135"/>
    </source>
</evidence>
<accession>A0A067R049</accession>
<reference evidence="1 2" key="1">
    <citation type="journal article" date="2014" name="Nat. Commun.">
        <title>Molecular traces of alternative social organization in a termite genome.</title>
        <authorList>
            <person name="Terrapon N."/>
            <person name="Li C."/>
            <person name="Robertson H.M."/>
            <person name="Ji L."/>
            <person name="Meng X."/>
            <person name="Booth W."/>
            <person name="Chen Z."/>
            <person name="Childers C.P."/>
            <person name="Glastad K.M."/>
            <person name="Gokhale K."/>
            <person name="Gowin J."/>
            <person name="Gronenberg W."/>
            <person name="Hermansen R.A."/>
            <person name="Hu H."/>
            <person name="Hunt B.G."/>
            <person name="Huylmans A.K."/>
            <person name="Khalil S.M."/>
            <person name="Mitchell R.D."/>
            <person name="Munoz-Torres M.C."/>
            <person name="Mustard J.A."/>
            <person name="Pan H."/>
            <person name="Reese J.T."/>
            <person name="Scharf M.E."/>
            <person name="Sun F."/>
            <person name="Vogel H."/>
            <person name="Xiao J."/>
            <person name="Yang W."/>
            <person name="Yang Z."/>
            <person name="Yang Z."/>
            <person name="Zhou J."/>
            <person name="Zhu J."/>
            <person name="Brent C.S."/>
            <person name="Elsik C.G."/>
            <person name="Goodisman M.A."/>
            <person name="Liberles D.A."/>
            <person name="Roe R.M."/>
            <person name="Vargo E.L."/>
            <person name="Vilcinskas A."/>
            <person name="Wang J."/>
            <person name="Bornberg-Bauer E."/>
            <person name="Korb J."/>
            <person name="Zhang G."/>
            <person name="Liebig J."/>
        </authorList>
    </citation>
    <scope>NUCLEOTIDE SEQUENCE [LARGE SCALE GENOMIC DNA]</scope>
    <source>
        <tissue evidence="1">Whole organism</tissue>
    </source>
</reference>
<dbReference type="InParanoid" id="A0A067R049"/>
<evidence type="ECO:0000313" key="1">
    <source>
        <dbReference type="EMBL" id="KDR15248.1"/>
    </source>
</evidence>
<name>A0A067R049_ZOONE</name>
<sequence length="622" mass="67839">MLQQQLQLANTVGVQEAVGSSSSQTIDILHASLNILNNAQVSGPATVVYNTHIQPTNHLIPAPHTTSSVPITFHPVSNEDTAASYRQQTPVTASVIMNQNPVAFNQNPGPLQAFQQSQPVYSSYSNQVHSDSSAAPVSHKSVVTSVPLTITQTQSQLPETSALSVSHTSIPTITVAIASHSQQQFQPISNHSTVVMPHQAHANEHSSLDSQQSILVSHEQNGTTVVQQLVTSSLPHPHLQQEQQQSELQQPSLSHDLISGAVTNPASEHHSQILVQQPSVIADSLLVEQQTVPNHSQLVEHHNLESATFVHALHDGTASLPFDTSGSTLIADRDGTYSIASEINGGISITVDKTSVIQTSHTQDVSIPIQTQETQTQHDTEDVVISIVPQEVSKRLKIKKLPQLSEKVASHNKRMRFQEQETKVIHVVKVDCGTEDDVDDPLSVEDVPKKKKRCMGGFSSKKKVGSVVGQKRGNYTVYSPEVRAEMGKYAAEHGSQRACQHFRNILGHDVPESTIRGLRDKYLIKREHCGSSSGADKEVTSLGYAPRGRPMRLGKYDEVVQECIRELIKSGERVSSFLAIATAKQVLMQYEPGLLEENGGKVKLNVTWAKSFLKRIGVQNNS</sequence>
<dbReference type="EMBL" id="KK852836">
    <property type="protein sequence ID" value="KDR15248.1"/>
    <property type="molecule type" value="Genomic_DNA"/>
</dbReference>
<organism evidence="1 2">
    <name type="scientific">Zootermopsis nevadensis</name>
    <name type="common">Dampwood termite</name>
    <dbReference type="NCBI Taxonomy" id="136037"/>
    <lineage>
        <taxon>Eukaryota</taxon>
        <taxon>Metazoa</taxon>
        <taxon>Ecdysozoa</taxon>
        <taxon>Arthropoda</taxon>
        <taxon>Hexapoda</taxon>
        <taxon>Insecta</taxon>
        <taxon>Pterygota</taxon>
        <taxon>Neoptera</taxon>
        <taxon>Polyneoptera</taxon>
        <taxon>Dictyoptera</taxon>
        <taxon>Blattodea</taxon>
        <taxon>Blattoidea</taxon>
        <taxon>Termitoidae</taxon>
        <taxon>Termopsidae</taxon>
        <taxon>Zootermopsis</taxon>
    </lineage>
</organism>